<reference evidence="1" key="1">
    <citation type="submission" date="2023-03" db="EMBL/GenBank/DDBJ databases">
        <authorList>
            <person name="Julca I."/>
        </authorList>
    </citation>
    <scope>NUCLEOTIDE SEQUENCE</scope>
</reference>
<dbReference type="Proteomes" id="UP001161247">
    <property type="component" value="Chromosome 5"/>
</dbReference>
<name>A0AAV1DIC1_OLDCO</name>
<protein>
    <submittedName>
        <fullName evidence="1">OLC1v1006404C1</fullName>
    </submittedName>
</protein>
<accession>A0AAV1DIC1</accession>
<dbReference type="AlphaFoldDB" id="A0AAV1DIC1"/>
<proteinExistence type="predicted"/>
<organism evidence="1 2">
    <name type="scientific">Oldenlandia corymbosa var. corymbosa</name>
    <dbReference type="NCBI Taxonomy" id="529605"/>
    <lineage>
        <taxon>Eukaryota</taxon>
        <taxon>Viridiplantae</taxon>
        <taxon>Streptophyta</taxon>
        <taxon>Embryophyta</taxon>
        <taxon>Tracheophyta</taxon>
        <taxon>Spermatophyta</taxon>
        <taxon>Magnoliopsida</taxon>
        <taxon>eudicotyledons</taxon>
        <taxon>Gunneridae</taxon>
        <taxon>Pentapetalae</taxon>
        <taxon>asterids</taxon>
        <taxon>lamiids</taxon>
        <taxon>Gentianales</taxon>
        <taxon>Rubiaceae</taxon>
        <taxon>Rubioideae</taxon>
        <taxon>Spermacoceae</taxon>
        <taxon>Hedyotis-Oldenlandia complex</taxon>
        <taxon>Oldenlandia</taxon>
    </lineage>
</organism>
<keyword evidence="2" id="KW-1185">Reference proteome</keyword>
<evidence type="ECO:0000313" key="2">
    <source>
        <dbReference type="Proteomes" id="UP001161247"/>
    </source>
</evidence>
<sequence length="132" mass="15016">MMHRKVPCIRVDGTGELLNRSSLGIGSASQASVHFDLSPKGKMCILEAAELAKRALCLGVYLVPESCECMSGFFIGSFGLRPAFCNNSIQEWREKYFIKAGEAEARFWNTFREQTIKRRMWEKKALMIKTEE</sequence>
<gene>
    <name evidence="1" type="ORF">OLC1_LOCUS15503</name>
</gene>
<dbReference type="EMBL" id="OX459122">
    <property type="protein sequence ID" value="CAI9107116.1"/>
    <property type="molecule type" value="Genomic_DNA"/>
</dbReference>
<evidence type="ECO:0000313" key="1">
    <source>
        <dbReference type="EMBL" id="CAI9107116.1"/>
    </source>
</evidence>